<reference evidence="2" key="1">
    <citation type="submission" date="2019-06" db="EMBL/GenBank/DDBJ databases">
        <authorList>
            <person name="Zheng W."/>
        </authorList>
    </citation>
    <scope>NUCLEOTIDE SEQUENCE</scope>
    <source>
        <strain evidence="2">QDHG01</strain>
    </source>
</reference>
<dbReference type="AlphaFoldDB" id="A0A8J8NFA4"/>
<feature type="compositionally biased region" description="Basic and acidic residues" evidence="1">
    <location>
        <begin position="38"/>
        <end position="57"/>
    </location>
</feature>
<comment type="caution">
    <text evidence="2">The sequence shown here is derived from an EMBL/GenBank/DDBJ whole genome shotgun (WGS) entry which is preliminary data.</text>
</comment>
<feature type="compositionally biased region" description="Polar residues" evidence="1">
    <location>
        <begin position="1030"/>
        <end position="1059"/>
    </location>
</feature>
<feature type="compositionally biased region" description="Polar residues" evidence="1">
    <location>
        <begin position="22"/>
        <end position="37"/>
    </location>
</feature>
<feature type="compositionally biased region" description="Basic and acidic residues" evidence="1">
    <location>
        <begin position="109"/>
        <end position="122"/>
    </location>
</feature>
<dbReference type="OrthoDB" id="297041at2759"/>
<accession>A0A8J8NFA4</accession>
<feature type="compositionally biased region" description="Low complexity" evidence="1">
    <location>
        <begin position="523"/>
        <end position="544"/>
    </location>
</feature>
<protein>
    <submittedName>
        <fullName evidence="2">Uncharacterized protein</fullName>
    </submittedName>
</protein>
<sequence>MQNQSTGGAATYGASTHHGHQQNDIKSSLENQRQANKQKFEEPYFIKIGEDKADGVKIVKVGQDSDDATSMGDISPMRAASGQGRISDNKRQPSANNMRPKIKTNIVVEAHEHEEQSPDPKKKGSAQRQSIRGVAGSSVSKPSQDPRRPSTRLNHQETVQEASEDGKTDDNDQNIPQLVSVDLNLDSLRSFLEEIQDTIGEHARSLTSIQNDLKRKANEKTLGHYLQKISECLYKECGERPHAIRLDNESNFLQENFQSDESTLLKRQAEKMMEKMEVIGLNIINFHKFKAESSERLEKIEKQLVKCFTTDQFREESQSMEKRTMQYINERLGLFQENLNANKLELNTAVTNFGKNVDDIKGETLWRIKDCEELLRSRVSDKYVNDAVKALDEKINRQINYSEEKNVERLEKAFKELGTRVQQTNQFFTDKLDDVRKIMHAYDSKLANLASIDKLNAVQIGYKDMKYNFERELELLQEHIKEVQDKSGELGKRVTNVEQANQYMPEQPMFNQAPSMTYGNTGGVNQNSGQGSAGGDSALGSARGNTNFEKQSVASLRQRSPESTSKAAALERMTSVASNQGISRSPNMKRGMQQRVENAIIQDLMARSQQFDDAIFNLEQRQDTLRKIIDEKVTRDDVRKLTQDKVTKEELETLIPNEEILQEKMKYIIRDELDTIQSKFTEQLRHFDNKLVKLRSEVDVHAINRNIDRKANEDQVRSDFSNHEFKIGTLDRNIIRMAADFETFQMAFNKLHSAIVELQDANRDVLLGKRTTNCLSCGKGGEGNQPQQIFGKDGRVYKGTPGMAEQMRNSGLQTTQYGGLNLQGENDSMLGNTQPPGNNPQHYIMYEGVSPMNNTNHLLHANGSEIMLQNQAIDKALYGSALGAGGLKGSMSFYENQMLSNAQTDSSALPNLNMSGIGGGKRPIGAAHSGGSTKNLSSANASALGGLSGLGFVAGPYGQTINPSGLQSSFTQQASQSLVNAANRKKLPFGFQVQKEKRELFKVQSDPRGKSSQGGVRPSAVSNRIMESEMAQQPNSGLVRPESSNIGHRKLNNTTYEIM</sequence>
<organism evidence="2 3">
    <name type="scientific">Halteria grandinella</name>
    <dbReference type="NCBI Taxonomy" id="5974"/>
    <lineage>
        <taxon>Eukaryota</taxon>
        <taxon>Sar</taxon>
        <taxon>Alveolata</taxon>
        <taxon>Ciliophora</taxon>
        <taxon>Intramacronucleata</taxon>
        <taxon>Spirotrichea</taxon>
        <taxon>Stichotrichia</taxon>
        <taxon>Sporadotrichida</taxon>
        <taxon>Halteriidae</taxon>
        <taxon>Halteria</taxon>
    </lineage>
</organism>
<keyword evidence="3" id="KW-1185">Reference proteome</keyword>
<feature type="compositionally biased region" description="Polar residues" evidence="1">
    <location>
        <begin position="151"/>
        <end position="161"/>
    </location>
</feature>
<feature type="region of interest" description="Disordered" evidence="1">
    <location>
        <begin position="1"/>
        <end position="174"/>
    </location>
</feature>
<name>A0A8J8NFA4_HALGN</name>
<evidence type="ECO:0000313" key="3">
    <source>
        <dbReference type="Proteomes" id="UP000785679"/>
    </source>
</evidence>
<feature type="region of interest" description="Disordered" evidence="1">
    <location>
        <begin position="1029"/>
        <end position="1059"/>
    </location>
</feature>
<dbReference type="Proteomes" id="UP000785679">
    <property type="component" value="Unassembled WGS sequence"/>
</dbReference>
<dbReference type="EMBL" id="RRYP01017278">
    <property type="protein sequence ID" value="TNV74212.1"/>
    <property type="molecule type" value="Genomic_DNA"/>
</dbReference>
<proteinExistence type="predicted"/>
<feature type="region of interest" description="Disordered" evidence="1">
    <location>
        <begin position="517"/>
        <end position="544"/>
    </location>
</feature>
<gene>
    <name evidence="2" type="ORF">FGO68_gene6578</name>
</gene>
<evidence type="ECO:0000256" key="1">
    <source>
        <dbReference type="SAM" id="MobiDB-lite"/>
    </source>
</evidence>
<evidence type="ECO:0000313" key="2">
    <source>
        <dbReference type="EMBL" id="TNV74212.1"/>
    </source>
</evidence>